<dbReference type="PRINTS" id="PR01868">
    <property type="entry name" value="ABCEFAMILY"/>
</dbReference>
<dbReference type="NCBIfam" id="NF009945">
    <property type="entry name" value="PRK13409.1"/>
    <property type="match status" value="1"/>
</dbReference>
<dbReference type="InterPro" id="IPR007209">
    <property type="entry name" value="RNaseL-inhib-like_metal-bd_dom"/>
</dbReference>
<dbReference type="AlphaFoldDB" id="A0A7R9Y8J7"/>
<dbReference type="PROSITE" id="PS50893">
    <property type="entry name" value="ABC_TRANSPORTER_2"/>
    <property type="match status" value="2"/>
</dbReference>
<dbReference type="InterPro" id="IPR034348">
    <property type="entry name" value="RLI_dom_1"/>
</dbReference>
<reference evidence="5" key="1">
    <citation type="submission" date="2021-01" db="EMBL/GenBank/DDBJ databases">
        <authorList>
            <person name="Corre E."/>
            <person name="Pelletier E."/>
            <person name="Niang G."/>
            <person name="Scheremetjew M."/>
            <person name="Finn R."/>
            <person name="Kale V."/>
            <person name="Holt S."/>
            <person name="Cochrane G."/>
            <person name="Meng A."/>
            <person name="Brown T."/>
            <person name="Cohen L."/>
        </authorList>
    </citation>
    <scope>NUCLEOTIDE SEQUENCE</scope>
    <source>
        <strain evidence="5">CCMP2078</strain>
    </source>
</reference>
<dbReference type="FunFam" id="3.40.50.300:FF:000144">
    <property type="entry name" value="ATP-binding cassette sub-family E member 1"/>
    <property type="match status" value="1"/>
</dbReference>
<dbReference type="PROSITE" id="PS00198">
    <property type="entry name" value="4FE4S_FER_1"/>
    <property type="match status" value="1"/>
</dbReference>
<dbReference type="InterPro" id="IPR017871">
    <property type="entry name" value="ABC_transporter-like_CS"/>
</dbReference>
<keyword evidence="1" id="KW-0547">Nucleotide-binding</keyword>
<evidence type="ECO:0000256" key="2">
    <source>
        <dbReference type="ARBA" id="ARBA00022840"/>
    </source>
</evidence>
<dbReference type="GO" id="GO:0016887">
    <property type="term" value="F:ATP hydrolysis activity"/>
    <property type="evidence" value="ECO:0007669"/>
    <property type="project" value="InterPro"/>
</dbReference>
<evidence type="ECO:0000259" key="4">
    <source>
        <dbReference type="PROSITE" id="PS51379"/>
    </source>
</evidence>
<dbReference type="CDD" id="cd03236">
    <property type="entry name" value="ABC_RNaseL_inhibitor_domain1"/>
    <property type="match status" value="1"/>
</dbReference>
<accession>A0A7R9Y8J7</accession>
<dbReference type="Pfam" id="PF00037">
    <property type="entry name" value="Fer4"/>
    <property type="match status" value="1"/>
</dbReference>
<dbReference type="InterPro" id="IPR017896">
    <property type="entry name" value="4Fe4S_Fe-S-bd"/>
</dbReference>
<dbReference type="Gene3D" id="3.40.50.300">
    <property type="entry name" value="P-loop containing nucleotide triphosphate hydrolases"/>
    <property type="match status" value="2"/>
</dbReference>
<name>A0A7R9Y8J7_9STRA</name>
<dbReference type="InterPro" id="IPR017900">
    <property type="entry name" value="4Fe4S_Fe_S_CS"/>
</dbReference>
<feature type="domain" description="ABC transporter" evidence="3">
    <location>
        <begin position="88"/>
        <end position="338"/>
    </location>
</feature>
<evidence type="ECO:0000313" key="5">
    <source>
        <dbReference type="EMBL" id="CAD8252760.1"/>
    </source>
</evidence>
<dbReference type="EMBL" id="HBEA01003038">
    <property type="protein sequence ID" value="CAD8252760.1"/>
    <property type="molecule type" value="Transcribed_RNA"/>
</dbReference>
<gene>
    <name evidence="5" type="ORF">PPYR1160_LOCUS2252</name>
</gene>
<dbReference type="InterPro" id="IPR003439">
    <property type="entry name" value="ABC_transporter-like_ATP-bd"/>
</dbReference>
<dbReference type="FunFam" id="3.40.50.300:FF:000152">
    <property type="entry name" value="ATP-binding cassette, sub-family E, member 1"/>
    <property type="match status" value="1"/>
</dbReference>
<keyword evidence="2" id="KW-0067">ATP-binding</keyword>
<dbReference type="GO" id="GO:0006412">
    <property type="term" value="P:translation"/>
    <property type="evidence" value="ECO:0007669"/>
    <property type="project" value="UniProtKB-ARBA"/>
</dbReference>
<evidence type="ECO:0000256" key="1">
    <source>
        <dbReference type="ARBA" id="ARBA00022741"/>
    </source>
</evidence>
<dbReference type="PANTHER" id="PTHR19248">
    <property type="entry name" value="ATP-BINDING TRANSPORT PROTEIN-RELATED"/>
    <property type="match status" value="1"/>
</dbReference>
<dbReference type="PROSITE" id="PS51379">
    <property type="entry name" value="4FE4S_FER_2"/>
    <property type="match status" value="1"/>
</dbReference>
<dbReference type="SUPFAM" id="SSF54862">
    <property type="entry name" value="4Fe-4S ferredoxins"/>
    <property type="match status" value="1"/>
</dbReference>
<dbReference type="SMART" id="SM00382">
    <property type="entry name" value="AAA"/>
    <property type="match status" value="2"/>
</dbReference>
<dbReference type="InterPro" id="IPR003593">
    <property type="entry name" value="AAA+_ATPase"/>
</dbReference>
<evidence type="ECO:0000259" key="3">
    <source>
        <dbReference type="PROSITE" id="PS50893"/>
    </source>
</evidence>
<dbReference type="InterPro" id="IPR013283">
    <property type="entry name" value="RLI1"/>
</dbReference>
<feature type="domain" description="4Fe-4S ferredoxin-type" evidence="4">
    <location>
        <begin position="64"/>
        <end position="93"/>
    </location>
</feature>
<dbReference type="PROSITE" id="PS00211">
    <property type="entry name" value="ABC_TRANSPORTER_1"/>
    <property type="match status" value="2"/>
</dbReference>
<organism evidence="5">
    <name type="scientific">Pinguiococcus pyrenoidosus</name>
    <dbReference type="NCBI Taxonomy" id="172671"/>
    <lineage>
        <taxon>Eukaryota</taxon>
        <taxon>Sar</taxon>
        <taxon>Stramenopiles</taxon>
        <taxon>Ochrophyta</taxon>
        <taxon>Pinguiophyceae</taxon>
        <taxon>Pinguiochrysidales</taxon>
        <taxon>Pinguiochrysidaceae</taxon>
        <taxon>Pinguiococcus</taxon>
    </lineage>
</organism>
<dbReference type="SUPFAM" id="SSF52540">
    <property type="entry name" value="P-loop containing nucleoside triphosphate hydrolases"/>
    <property type="match status" value="2"/>
</dbReference>
<dbReference type="Pfam" id="PF04068">
    <property type="entry name" value="Fer4_RLI"/>
    <property type="match status" value="1"/>
</dbReference>
<protein>
    <submittedName>
        <fullName evidence="5">Uncharacterized protein</fullName>
    </submittedName>
</protein>
<dbReference type="GO" id="GO:0005524">
    <property type="term" value="F:ATP binding"/>
    <property type="evidence" value="ECO:0007669"/>
    <property type="project" value="UniProtKB-KW"/>
</dbReference>
<sequence>MPPKRQAKSGGAKAQAGAEEERLTRIAIVSKDKCKPKKCRQECKRQCPVVRQGKLCIEVSPNSKIAFISETLCIGCNICTKKCPFEAITIINLPKDLEQNITHRYGPNSFKLHRLPMPRPGQVLGLVGTNGIGKSTALKILAGKLKPNLGDYDSPPDWREIHAHFRGSELQNYFMRVLEESCVAIIKPQYVDHIPRAVKGNTLEILQSKNQRDNLDWAIEELDMTRYLERSIDVLSGGELQRFAIGVVAIQNADVYMFDEPSSYLDVKQRLKAAQVIRAIVELWEDHEDKYVLVVEHDLAVLDYLSDFICCLYGTPGAYGVVTMPFAVREGINVFLAGFVPTENLRFREEALQFKVSQFAAEGGELNNDSAMYSYPTMTKTMRSKKKSGSGAGRVFTLHVEGGSFGDSEIIVMLGENGTGKTTFIRMMAGLLKSDEQSQAEAEGDEDRAAAFGVPRMSVSYKPQKIAPKFNGTVRNLLHKKIRDAYVHPQFVSDVMRPMVISTIIDQGVQNLSGGELQRVAIVLALGRPADVYLVDEPSAYLDSEQRIAASKVIKRFIMHSKKTAFVVEHDFIMATYLADRVIVYSGTPSLETTAHAPETLVAGMNEFLRVLEITFRRDPTNFRPRINKYNSQKDREQKLSGNYFFLDADDKD</sequence>
<dbReference type="InterPro" id="IPR027417">
    <property type="entry name" value="P-loop_NTPase"/>
</dbReference>
<proteinExistence type="predicted"/>
<feature type="domain" description="ABC transporter" evidence="3">
    <location>
        <begin position="382"/>
        <end position="612"/>
    </location>
</feature>
<dbReference type="GO" id="GO:0060255">
    <property type="term" value="P:regulation of macromolecule metabolic process"/>
    <property type="evidence" value="ECO:0007669"/>
    <property type="project" value="UniProtKB-ARBA"/>
</dbReference>
<dbReference type="GO" id="GO:0005737">
    <property type="term" value="C:cytoplasm"/>
    <property type="evidence" value="ECO:0007669"/>
    <property type="project" value="UniProtKB-ARBA"/>
</dbReference>
<dbReference type="Pfam" id="PF00005">
    <property type="entry name" value="ABC_tran"/>
    <property type="match status" value="2"/>
</dbReference>